<dbReference type="CDD" id="cd17546">
    <property type="entry name" value="REC_hyHK_CKI1_RcsC-like"/>
    <property type="match status" value="1"/>
</dbReference>
<dbReference type="SMART" id="SM00448">
    <property type="entry name" value="REC"/>
    <property type="match status" value="1"/>
</dbReference>
<protein>
    <submittedName>
        <fullName evidence="5">Response regulator receiver domain-containing protein</fullName>
    </submittedName>
</protein>
<evidence type="ECO:0000313" key="5">
    <source>
        <dbReference type="EMBL" id="TCO20667.1"/>
    </source>
</evidence>
<proteinExistence type="predicted"/>
<dbReference type="InterPro" id="IPR050956">
    <property type="entry name" value="2C_system_His_kinase"/>
</dbReference>
<keyword evidence="7" id="KW-1185">Reference proteome</keyword>
<evidence type="ECO:0000313" key="6">
    <source>
        <dbReference type="Proteomes" id="UP000295684"/>
    </source>
</evidence>
<reference evidence="5 6" key="3">
    <citation type="submission" date="2019-03" db="EMBL/GenBank/DDBJ databases">
        <title>Genomic Encyclopedia of Type Strains, Phase IV (KMG-IV): sequencing the most valuable type-strain genomes for metagenomic binning, comparative biology and taxonomic classification.</title>
        <authorList>
            <person name="Goeker M."/>
        </authorList>
    </citation>
    <scope>NUCLEOTIDE SEQUENCE [LARGE SCALE GENOMIC DNA]</scope>
    <source>
        <strain evidence="5 6">DSM 103236</strain>
    </source>
</reference>
<dbReference type="Gene3D" id="3.40.50.2300">
    <property type="match status" value="1"/>
</dbReference>
<dbReference type="Pfam" id="PF00072">
    <property type="entry name" value="Response_reg"/>
    <property type="match status" value="1"/>
</dbReference>
<dbReference type="Proteomes" id="UP000622648">
    <property type="component" value="Unassembled WGS sequence"/>
</dbReference>
<dbReference type="EMBL" id="SLWO01000008">
    <property type="protein sequence ID" value="TCO20667.1"/>
    <property type="molecule type" value="Genomic_DNA"/>
</dbReference>
<dbReference type="PANTHER" id="PTHR43719:SF28">
    <property type="entry name" value="PEROXIDE STRESS-ACTIVATED HISTIDINE KINASE MAK1-RELATED"/>
    <property type="match status" value="1"/>
</dbReference>
<feature type="domain" description="Response regulatory" evidence="3">
    <location>
        <begin position="2"/>
        <end position="116"/>
    </location>
</feature>
<dbReference type="InterPro" id="IPR011006">
    <property type="entry name" value="CheY-like_superfamily"/>
</dbReference>
<accession>A0A4R2H577</accession>
<dbReference type="EMBL" id="BMJO01000007">
    <property type="protein sequence ID" value="GGE67182.1"/>
    <property type="molecule type" value="Genomic_DNA"/>
</dbReference>
<sequence>MNALIIEDDAYHQKIITSYLSEYDVTTWIVEASEVLNQIKKGNFDLIFIAINESKFDGYKIVHSIRKVLKCNLPIVALSEQHVEEIKKKCFSAGMNAVLSKPVHRVEIAAIITQFAPLMIRSSYTDSKLDHSYAVIDLTYLKDISKGDAKFEKEITEKFLIFIDEHLKDLKQNLTLGFIDKFKMTAHQALSTIYIMGLNNLLEKPLKAIENENLSKSELAIILKEVEDIIVMAKADANKFLQTLI</sequence>
<comment type="caution">
    <text evidence="5">The sequence shown here is derived from an EMBL/GenBank/DDBJ whole genome shotgun (WGS) entry which is preliminary data.</text>
</comment>
<dbReference type="PROSITE" id="PS50110">
    <property type="entry name" value="RESPONSE_REGULATORY"/>
    <property type="match status" value="1"/>
</dbReference>
<reference evidence="7" key="2">
    <citation type="journal article" date="2019" name="Int. J. Syst. Evol. Microbiol.">
        <title>The Global Catalogue of Microorganisms (GCM) 10K type strain sequencing project: providing services to taxonomists for standard genome sequencing and annotation.</title>
        <authorList>
            <consortium name="The Broad Institute Genomics Platform"/>
            <consortium name="The Broad Institute Genome Sequencing Center for Infectious Disease"/>
            <person name="Wu L."/>
            <person name="Ma J."/>
        </authorList>
    </citation>
    <scope>NUCLEOTIDE SEQUENCE [LARGE SCALE GENOMIC DNA]</scope>
    <source>
        <strain evidence="7">CGMCC 1.15644</strain>
    </source>
</reference>
<gene>
    <name evidence="5" type="ORF">EV200_108107</name>
    <name evidence="4" type="ORF">GCM10011413_37270</name>
</gene>
<dbReference type="AlphaFoldDB" id="A0A4R2H577"/>
<dbReference type="PANTHER" id="PTHR43719">
    <property type="entry name" value="TWO-COMPONENT HISTIDINE KINASE"/>
    <property type="match status" value="1"/>
</dbReference>
<comment type="caution">
    <text evidence="2">Lacks conserved residue(s) required for the propagation of feature annotation.</text>
</comment>
<organism evidence="5 6">
    <name type="scientific">Pedobacter psychrotolerans</name>
    <dbReference type="NCBI Taxonomy" id="1843235"/>
    <lineage>
        <taxon>Bacteria</taxon>
        <taxon>Pseudomonadati</taxon>
        <taxon>Bacteroidota</taxon>
        <taxon>Sphingobacteriia</taxon>
        <taxon>Sphingobacteriales</taxon>
        <taxon>Sphingobacteriaceae</taxon>
        <taxon>Pedobacter</taxon>
    </lineage>
</organism>
<name>A0A4R2H577_9SPHI</name>
<reference evidence="4" key="4">
    <citation type="submission" date="2024-05" db="EMBL/GenBank/DDBJ databases">
        <authorList>
            <person name="Sun Q."/>
            <person name="Zhou Y."/>
        </authorList>
    </citation>
    <scope>NUCLEOTIDE SEQUENCE</scope>
    <source>
        <strain evidence="4">CGMCC 1.15644</strain>
    </source>
</reference>
<dbReference type="SUPFAM" id="SSF52172">
    <property type="entry name" value="CheY-like"/>
    <property type="match status" value="1"/>
</dbReference>
<dbReference type="SUPFAM" id="SSF47226">
    <property type="entry name" value="Histidine-containing phosphotransfer domain, HPT domain"/>
    <property type="match status" value="1"/>
</dbReference>
<dbReference type="Proteomes" id="UP000295684">
    <property type="component" value="Unassembled WGS sequence"/>
</dbReference>
<dbReference type="RefSeq" id="WP_132535445.1">
    <property type="nucleotide sequence ID" value="NZ_BMJO01000007.1"/>
</dbReference>
<evidence type="ECO:0000259" key="3">
    <source>
        <dbReference type="PROSITE" id="PS50110"/>
    </source>
</evidence>
<dbReference type="InterPro" id="IPR001789">
    <property type="entry name" value="Sig_transdc_resp-reg_receiver"/>
</dbReference>
<evidence type="ECO:0000256" key="1">
    <source>
        <dbReference type="ARBA" id="ARBA00022553"/>
    </source>
</evidence>
<dbReference type="OrthoDB" id="750055at2"/>
<reference evidence="4" key="1">
    <citation type="journal article" date="2014" name="Int. J. Syst. Evol. Microbiol.">
        <title>Complete genome of a new Firmicutes species belonging to the dominant human colonic microbiota ('Ruminococcus bicirculans') reveals two chromosomes and a selective capacity to utilize plant glucans.</title>
        <authorList>
            <consortium name="NISC Comparative Sequencing Program"/>
            <person name="Wegmann U."/>
            <person name="Louis P."/>
            <person name="Goesmann A."/>
            <person name="Henrissat B."/>
            <person name="Duncan S.H."/>
            <person name="Flint H.J."/>
        </authorList>
    </citation>
    <scope>NUCLEOTIDE SEQUENCE</scope>
    <source>
        <strain evidence="4">CGMCC 1.15644</strain>
    </source>
</reference>
<evidence type="ECO:0000313" key="7">
    <source>
        <dbReference type="Proteomes" id="UP000622648"/>
    </source>
</evidence>
<dbReference type="GO" id="GO:0000160">
    <property type="term" value="P:phosphorelay signal transduction system"/>
    <property type="evidence" value="ECO:0007669"/>
    <property type="project" value="InterPro"/>
</dbReference>
<dbReference type="InterPro" id="IPR036641">
    <property type="entry name" value="HPT_dom_sf"/>
</dbReference>
<evidence type="ECO:0000256" key="2">
    <source>
        <dbReference type="PROSITE-ProRule" id="PRU00169"/>
    </source>
</evidence>
<evidence type="ECO:0000313" key="4">
    <source>
        <dbReference type="EMBL" id="GGE67182.1"/>
    </source>
</evidence>
<keyword evidence="1" id="KW-0597">Phosphoprotein</keyword>